<dbReference type="EMBL" id="CAJNOK010004694">
    <property type="protein sequence ID" value="CAF0946424.1"/>
    <property type="molecule type" value="Genomic_DNA"/>
</dbReference>
<evidence type="ECO:0000313" key="5">
    <source>
        <dbReference type="Proteomes" id="UP000677228"/>
    </source>
</evidence>
<dbReference type="GO" id="GO:0003677">
    <property type="term" value="F:DNA binding"/>
    <property type="evidence" value="ECO:0007669"/>
    <property type="project" value="InterPro"/>
</dbReference>
<dbReference type="AlphaFoldDB" id="A0A8S2DFD1"/>
<evidence type="ECO:0000313" key="3">
    <source>
        <dbReference type="EMBL" id="CAF0946424.1"/>
    </source>
</evidence>
<dbReference type="Proteomes" id="UP000682733">
    <property type="component" value="Unassembled WGS sequence"/>
</dbReference>
<feature type="region of interest" description="Disordered" evidence="1">
    <location>
        <begin position="76"/>
        <end position="183"/>
    </location>
</feature>
<feature type="region of interest" description="Disordered" evidence="1">
    <location>
        <begin position="322"/>
        <end position="354"/>
    </location>
</feature>
<accession>A0A8S2DFD1</accession>
<sequence>MATGGDNGRSRRNMIPRNVYSPDESFYCVMDVLNPNKYHCIDKDLILKQSGKKVIVRDGDKILEFVLIAKAADLTRMSSQSEEENQEPENDDGYSGGTRRESQVATASRITTTNNFVAQPTGKRSSVFDLSGEEEEDENGSVHFARMGTQRKTVRRRSLPPTQDLDESRSSKNSATSAISNNSVYTTPVPNNVLKDLTESIKGQIADLTDKVVSAAKQTRNLVNIYDGQNLLLIPGLSPAEFGRNVLSTLFADNELATHTMPSLHRHKRRPTDPPTLDADKIDILKSTIRNKFCMTEKFFATYYELCIVQTLRTKCSNAKIKKRQTEEAAALSTRADDDGGDTGADNRTNNETE</sequence>
<dbReference type="EMBL" id="CAJOBA010004699">
    <property type="protein sequence ID" value="CAF3720989.1"/>
    <property type="molecule type" value="Genomic_DNA"/>
</dbReference>
<dbReference type="Proteomes" id="UP000677228">
    <property type="component" value="Unassembled WGS sequence"/>
</dbReference>
<evidence type="ECO:0000259" key="2">
    <source>
        <dbReference type="PROSITE" id="PS51457"/>
    </source>
</evidence>
<protein>
    <recommendedName>
        <fullName evidence="2">BEN domain-containing protein</fullName>
    </recommendedName>
</protein>
<proteinExistence type="predicted"/>
<feature type="compositionally biased region" description="Polar residues" evidence="1">
    <location>
        <begin position="171"/>
        <end position="183"/>
    </location>
</feature>
<dbReference type="Gene3D" id="1.10.10.2590">
    <property type="entry name" value="BEN domain"/>
    <property type="match status" value="1"/>
</dbReference>
<dbReference type="InterPro" id="IPR018379">
    <property type="entry name" value="BEN_domain"/>
</dbReference>
<reference evidence="3" key="1">
    <citation type="submission" date="2021-02" db="EMBL/GenBank/DDBJ databases">
        <authorList>
            <person name="Nowell W R."/>
        </authorList>
    </citation>
    <scope>NUCLEOTIDE SEQUENCE</scope>
</reference>
<feature type="compositionally biased region" description="Polar residues" evidence="1">
    <location>
        <begin position="103"/>
        <end position="124"/>
    </location>
</feature>
<gene>
    <name evidence="3" type="ORF">OVA965_LOCUS11916</name>
    <name evidence="4" type="ORF">TMI583_LOCUS11920</name>
</gene>
<organism evidence="3 5">
    <name type="scientific">Didymodactylos carnosus</name>
    <dbReference type="NCBI Taxonomy" id="1234261"/>
    <lineage>
        <taxon>Eukaryota</taxon>
        <taxon>Metazoa</taxon>
        <taxon>Spiralia</taxon>
        <taxon>Gnathifera</taxon>
        <taxon>Rotifera</taxon>
        <taxon>Eurotatoria</taxon>
        <taxon>Bdelloidea</taxon>
        <taxon>Philodinida</taxon>
        <taxon>Philodinidae</taxon>
        <taxon>Didymodactylos</taxon>
    </lineage>
</organism>
<evidence type="ECO:0000313" key="4">
    <source>
        <dbReference type="EMBL" id="CAF3720989.1"/>
    </source>
</evidence>
<comment type="caution">
    <text evidence="3">The sequence shown here is derived from an EMBL/GenBank/DDBJ whole genome shotgun (WGS) entry which is preliminary data.</text>
</comment>
<dbReference type="PROSITE" id="PS51457">
    <property type="entry name" value="BEN"/>
    <property type="match status" value="1"/>
</dbReference>
<evidence type="ECO:0000256" key="1">
    <source>
        <dbReference type="SAM" id="MobiDB-lite"/>
    </source>
</evidence>
<feature type="domain" description="BEN" evidence="2">
    <location>
        <begin position="190"/>
        <end position="323"/>
    </location>
</feature>
<feature type="compositionally biased region" description="Acidic residues" evidence="1">
    <location>
        <begin position="81"/>
        <end position="92"/>
    </location>
</feature>
<name>A0A8S2DFD1_9BILA</name>